<evidence type="ECO:0000313" key="3">
    <source>
        <dbReference type="Proteomes" id="UP001314181"/>
    </source>
</evidence>
<feature type="transmembrane region" description="Helical" evidence="1">
    <location>
        <begin position="6"/>
        <end position="27"/>
    </location>
</feature>
<name>A0ABM9N8H1_9RICK</name>
<keyword evidence="3" id="KW-1185">Reference proteome</keyword>
<accession>A0ABM9N8H1</accession>
<organism evidence="2 3">
    <name type="scientific">Candidatus Xenohaliotis californiensis</name>
    <dbReference type="NCBI Taxonomy" id="84677"/>
    <lineage>
        <taxon>Bacteria</taxon>
        <taxon>Pseudomonadati</taxon>
        <taxon>Pseudomonadota</taxon>
        <taxon>Alphaproteobacteria</taxon>
        <taxon>Rickettsiales</taxon>
        <taxon>Anaplasmataceae</taxon>
        <taxon>Candidatus Xenohaliotis</taxon>
    </lineage>
</organism>
<dbReference type="Proteomes" id="UP001314181">
    <property type="component" value="Unassembled WGS sequence"/>
</dbReference>
<feature type="transmembrane region" description="Helical" evidence="1">
    <location>
        <begin position="48"/>
        <end position="70"/>
    </location>
</feature>
<evidence type="ECO:0000256" key="1">
    <source>
        <dbReference type="SAM" id="Phobius"/>
    </source>
</evidence>
<keyword evidence="1" id="KW-0472">Membrane</keyword>
<protein>
    <recommendedName>
        <fullName evidence="4">DUF1761 domain-containing protein</fullName>
    </recommendedName>
</protein>
<reference evidence="2 3" key="1">
    <citation type="submission" date="2024-01" db="EMBL/GenBank/DDBJ databases">
        <authorList>
            <person name="Kunselman E."/>
        </authorList>
    </citation>
    <scope>NUCLEOTIDE SEQUENCE [LARGE SCALE GENOMIC DNA]</scope>
    <source>
        <strain evidence="2">2 abalone samples</strain>
    </source>
</reference>
<feature type="transmembrane region" description="Helical" evidence="1">
    <location>
        <begin position="108"/>
        <end position="129"/>
    </location>
</feature>
<keyword evidence="1" id="KW-1133">Transmembrane helix</keyword>
<gene>
    <name evidence="2" type="ORF">CAXC1_320026</name>
</gene>
<evidence type="ECO:0008006" key="4">
    <source>
        <dbReference type="Google" id="ProtNLM"/>
    </source>
</evidence>
<proteinExistence type="predicted"/>
<keyword evidence="1" id="KW-0812">Transmembrane</keyword>
<comment type="caution">
    <text evidence="2">The sequence shown here is derived from an EMBL/GenBank/DDBJ whole genome shotgun (WGS) entry which is preliminary data.</text>
</comment>
<evidence type="ECO:0000313" key="2">
    <source>
        <dbReference type="EMBL" id="CAK8163221.1"/>
    </source>
</evidence>
<sequence>MDINYFILSITLTVFVFIYELLIHGMLLSKLYNKTPNIWRTKKEICKLSPIMITVQTASAFMITLLFFYSHANNGIYESLNFGIIIGLLFGSMSLGFYTILPVSSKLAICWFIFGFIEGLLASLLLAIINQCLHVHI</sequence>
<dbReference type="EMBL" id="CAWVOK010000025">
    <property type="protein sequence ID" value="CAK8163221.1"/>
    <property type="molecule type" value="Genomic_DNA"/>
</dbReference>
<feature type="transmembrane region" description="Helical" evidence="1">
    <location>
        <begin position="82"/>
        <end position="101"/>
    </location>
</feature>